<dbReference type="OrthoDB" id="2354672at2"/>
<dbReference type="STRING" id="531814.SAMN04487944_101373"/>
<dbReference type="Proteomes" id="UP000199687">
    <property type="component" value="Unassembled WGS sequence"/>
</dbReference>
<evidence type="ECO:0000259" key="1">
    <source>
        <dbReference type="Pfam" id="PF14493"/>
    </source>
</evidence>
<evidence type="ECO:0000313" key="3">
    <source>
        <dbReference type="Proteomes" id="UP000199687"/>
    </source>
</evidence>
<dbReference type="RefSeq" id="WP_139180274.1">
    <property type="nucleotide sequence ID" value="NZ_FOGL01000001.1"/>
</dbReference>
<protein>
    <submittedName>
        <fullName evidence="2">Uncharacterized protein YpbB</fullName>
    </submittedName>
</protein>
<gene>
    <name evidence="2" type="ORF">SAMN04487944_101373</name>
</gene>
<dbReference type="AlphaFoldDB" id="A0A1H9LRR2"/>
<dbReference type="InterPro" id="IPR029491">
    <property type="entry name" value="Helicase_HTH"/>
</dbReference>
<sequence length="347" mass="40310">MFQYILLHCIKALKAERSLANIFYLLTGKKSTQTIQDSHLYNLTDYFGVYRSLKRVDFNNAIDNLVQKSYIVYNKQGFAQLSDAGKYHLTVQAQQYQDLHFRGMVFERMAPPFLATLILLIQTATNIFVNNYRFIPVIDNSSAQSNVKQFLKQKDLDISILLRDLYGDLYKCFTVNRLPQSSIEIFTDHITSAKEIGLSQHQLASKYIMTKEDVHCYLMNVVHLMLDESKHPDKYNVFPYIINQQSDLPVTESALATYKLYSRGHTIGEIAAYRSLKESTIQDHIIEIAYAEKVEWTRHMGTEIYNTISEVMEKTNTKQLKILKSLLPEHISYFQIKLVIALWHKPL</sequence>
<keyword evidence="3" id="KW-1185">Reference proteome</keyword>
<reference evidence="2 3" key="1">
    <citation type="submission" date="2016-10" db="EMBL/GenBank/DDBJ databases">
        <authorList>
            <person name="de Groot N.N."/>
        </authorList>
    </citation>
    <scope>NUCLEOTIDE SEQUENCE [LARGE SCALE GENOMIC DNA]</scope>
    <source>
        <strain evidence="2 3">CGMCC 1.7727</strain>
    </source>
</reference>
<evidence type="ECO:0000313" key="2">
    <source>
        <dbReference type="EMBL" id="SER14114.1"/>
    </source>
</evidence>
<name>A0A1H9LRR2_9BACI</name>
<feature type="domain" description="Helicase Helix-turn-helix" evidence="1">
    <location>
        <begin position="253"/>
        <end position="340"/>
    </location>
</feature>
<accession>A0A1H9LRR2</accession>
<dbReference type="Pfam" id="PF14493">
    <property type="entry name" value="HTH_40"/>
    <property type="match status" value="1"/>
</dbReference>
<organism evidence="2 3">
    <name type="scientific">Gracilibacillus ureilyticus</name>
    <dbReference type="NCBI Taxonomy" id="531814"/>
    <lineage>
        <taxon>Bacteria</taxon>
        <taxon>Bacillati</taxon>
        <taxon>Bacillota</taxon>
        <taxon>Bacilli</taxon>
        <taxon>Bacillales</taxon>
        <taxon>Bacillaceae</taxon>
        <taxon>Gracilibacillus</taxon>
    </lineage>
</organism>
<proteinExistence type="predicted"/>
<dbReference type="EMBL" id="FOGL01000001">
    <property type="protein sequence ID" value="SER14114.1"/>
    <property type="molecule type" value="Genomic_DNA"/>
</dbReference>